<evidence type="ECO:0000256" key="1">
    <source>
        <dbReference type="ARBA" id="ARBA00023172"/>
    </source>
</evidence>
<dbReference type="GO" id="GO:0015074">
    <property type="term" value="P:DNA integration"/>
    <property type="evidence" value="ECO:0007669"/>
    <property type="project" value="InterPro"/>
</dbReference>
<dbReference type="GO" id="GO:0003677">
    <property type="term" value="F:DNA binding"/>
    <property type="evidence" value="ECO:0007669"/>
    <property type="project" value="InterPro"/>
</dbReference>
<accession>A0A3N4DYY9</accession>
<reference evidence="4" key="3">
    <citation type="submission" date="2018-11" db="EMBL/GenBank/DDBJ databases">
        <authorList>
            <person name="Hwang Y.J."/>
            <person name="Hwang C.Y."/>
        </authorList>
    </citation>
    <scope>NUCLEOTIDE SEQUENCE</scope>
    <source>
        <strain evidence="4">R106</strain>
    </source>
</reference>
<evidence type="ECO:0000313" key="3">
    <source>
        <dbReference type="EMBL" id="AZG35383.1"/>
    </source>
</evidence>
<sequence length="527" mass="61210">MSKLSAIKRKARQRNSGGVFPESMSVALTLLTALHRLKSQRHPSVNKKISPYDRHLFYFVYLWLTGELVDCKTIDDIPTIDILTGSEPCRANALRRVRMNNISWVEYALAHDTQHGIKWQWQPLPNGLNAYFSHALTQSIEHWDLSVHEKEAFIDWVTTKWRTPPSLSGRYRMRRDGLFGYFKTLANLDSSLSTLSKRTLLGEAGLHHHSASAYQSQDSDQLRYEIFHAQTRYLDRLRQVLMDPKLEPMLSVPLPITANERSLLHRNDPLPEHLLVAGRIAEFHLDLTKATKTYVKMPALAIGSQRMLEVDKVRHFFRYLHQQGRQLTRPQYTTSALRELVNFRANELALLFIVLTGARPTHAITLEQAYCFNFQYAIVSDKGRWRSIMLPDYLQQAIQRFEQLKHQLNQFFPKFTPSPMVWFEINEMGEPQPLTAKTLRYFMRQYWSECIQSVQVVPYQLRHFFAQHARASLDPVLSTQDVDQLMGHSSFGEHLGSDMHFPASQRKLKKHLNGISDFLQLAPIMEE</sequence>
<dbReference type="EMBL" id="CP034073">
    <property type="protein sequence ID" value="AZG35383.1"/>
    <property type="molecule type" value="Genomic_DNA"/>
</dbReference>
<dbReference type="PROSITE" id="PS51898">
    <property type="entry name" value="TYR_RECOMBINASE"/>
    <property type="match status" value="1"/>
</dbReference>
<protein>
    <submittedName>
        <fullName evidence="4">Site-specific integrase</fullName>
    </submittedName>
</protein>
<keyword evidence="1" id="KW-0233">DNA recombination</keyword>
<evidence type="ECO:0000313" key="5">
    <source>
        <dbReference type="Proteomes" id="UP000273778"/>
    </source>
</evidence>
<dbReference type="Gene3D" id="1.10.443.10">
    <property type="entry name" value="Intergrase catalytic core"/>
    <property type="match status" value="1"/>
</dbReference>
<keyword evidence="5" id="KW-1185">Reference proteome</keyword>
<dbReference type="KEGG" id="spsr:EGC80_10940"/>
<dbReference type="InterPro" id="IPR002104">
    <property type="entry name" value="Integrase_catalytic"/>
</dbReference>
<evidence type="ECO:0000313" key="6">
    <source>
        <dbReference type="Proteomes" id="UP000278855"/>
    </source>
</evidence>
<organism evidence="4 6">
    <name type="scientific">Shewanella psychromarinicola</name>
    <dbReference type="NCBI Taxonomy" id="2487742"/>
    <lineage>
        <taxon>Bacteria</taxon>
        <taxon>Pseudomonadati</taxon>
        <taxon>Pseudomonadota</taxon>
        <taxon>Gammaproteobacteria</taxon>
        <taxon>Alteromonadales</taxon>
        <taxon>Shewanellaceae</taxon>
        <taxon>Shewanella</taxon>
    </lineage>
</organism>
<dbReference type="GO" id="GO:0006310">
    <property type="term" value="P:DNA recombination"/>
    <property type="evidence" value="ECO:0007669"/>
    <property type="project" value="UniProtKB-KW"/>
</dbReference>
<evidence type="ECO:0000313" key="4">
    <source>
        <dbReference type="EMBL" id="RPA31113.1"/>
    </source>
</evidence>
<dbReference type="AlphaFoldDB" id="A0A3N4DYY9"/>
<evidence type="ECO:0000259" key="2">
    <source>
        <dbReference type="PROSITE" id="PS51898"/>
    </source>
</evidence>
<dbReference type="InterPro" id="IPR011010">
    <property type="entry name" value="DNA_brk_join_enz"/>
</dbReference>
<dbReference type="RefSeq" id="WP_124013254.1">
    <property type="nucleotide sequence ID" value="NZ_CP034073.1"/>
</dbReference>
<dbReference type="SUPFAM" id="SSF56349">
    <property type="entry name" value="DNA breaking-rejoining enzymes"/>
    <property type="match status" value="1"/>
</dbReference>
<proteinExistence type="predicted"/>
<reference evidence="6" key="2">
    <citation type="submission" date="2018-11" db="EMBL/GenBank/DDBJ databases">
        <title>Shewanella sp. R106.</title>
        <authorList>
            <person name="Hwang Y.J."/>
            <person name="Hwang C.Y."/>
        </authorList>
    </citation>
    <scope>NUCLEOTIDE SEQUENCE [LARGE SCALE GENOMIC DNA]</scope>
    <source>
        <strain evidence="6">R106</strain>
    </source>
</reference>
<dbReference type="EMBL" id="RKKB01000006">
    <property type="protein sequence ID" value="RPA31113.1"/>
    <property type="molecule type" value="Genomic_DNA"/>
</dbReference>
<dbReference type="Proteomes" id="UP000273778">
    <property type="component" value="Chromosome"/>
</dbReference>
<dbReference type="InterPro" id="IPR013762">
    <property type="entry name" value="Integrase-like_cat_sf"/>
</dbReference>
<reference evidence="3 5" key="1">
    <citation type="submission" date="2018-11" db="EMBL/GenBank/DDBJ databases">
        <title>Shewanella sp. M2.</title>
        <authorList>
            <person name="Hwang Y.J."/>
            <person name="Hwang C.Y."/>
        </authorList>
    </citation>
    <scope>NUCLEOTIDE SEQUENCE [LARGE SCALE GENOMIC DNA]</scope>
    <source>
        <strain evidence="3 5">M2</strain>
    </source>
</reference>
<feature type="domain" description="Tyr recombinase" evidence="2">
    <location>
        <begin position="326"/>
        <end position="512"/>
    </location>
</feature>
<dbReference type="OrthoDB" id="5901668at2"/>
<dbReference type="Proteomes" id="UP000278855">
    <property type="component" value="Unassembled WGS sequence"/>
</dbReference>
<name>A0A3N4DYY9_9GAMM</name>
<gene>
    <name evidence="4" type="ORF">EGC77_14180</name>
    <name evidence="3" type="ORF">EGC80_10940</name>
</gene>